<evidence type="ECO:0000313" key="4">
    <source>
        <dbReference type="EMBL" id="KMM38986.1"/>
    </source>
</evidence>
<dbReference type="EMBL" id="LELK01000001">
    <property type="protein sequence ID" value="KMM38986.1"/>
    <property type="molecule type" value="Genomic_DNA"/>
</dbReference>
<dbReference type="InterPro" id="IPR001465">
    <property type="entry name" value="Malate_synthase_TIM"/>
</dbReference>
<proteinExistence type="inferred from homology"/>
<dbReference type="EC" id="2.3.3.9" evidence="2"/>
<evidence type="ECO:0000256" key="2">
    <source>
        <dbReference type="ARBA" id="ARBA00012636"/>
    </source>
</evidence>
<dbReference type="InterPro" id="IPR006252">
    <property type="entry name" value="Malate_synthA"/>
</dbReference>
<comment type="similarity">
    <text evidence="1">Belongs to the malate synthase family.</text>
</comment>
<name>A0A0J6CRQ7_9BACL</name>
<keyword evidence="5" id="KW-1185">Reference proteome</keyword>
<accession>A0A0J6CRQ7</accession>
<dbReference type="PATRIC" id="fig|157733.3.peg.3664"/>
<gene>
    <name evidence="4" type="ORF">AB986_07020</name>
</gene>
<evidence type="ECO:0000256" key="1">
    <source>
        <dbReference type="ARBA" id="ARBA00006394"/>
    </source>
</evidence>
<dbReference type="Pfam" id="PF01274">
    <property type="entry name" value="MS_TIM-barrel"/>
    <property type="match status" value="1"/>
</dbReference>
<dbReference type="GO" id="GO:0005737">
    <property type="term" value="C:cytoplasm"/>
    <property type="evidence" value="ECO:0007669"/>
    <property type="project" value="TreeGrafter"/>
</dbReference>
<evidence type="ECO:0000259" key="3">
    <source>
        <dbReference type="Pfam" id="PF01274"/>
    </source>
</evidence>
<dbReference type="Proteomes" id="UP000035996">
    <property type="component" value="Unassembled WGS sequence"/>
</dbReference>
<dbReference type="OrthoDB" id="9768429at2"/>
<evidence type="ECO:0000313" key="5">
    <source>
        <dbReference type="Proteomes" id="UP000035996"/>
    </source>
</evidence>
<dbReference type="GO" id="GO:0004474">
    <property type="term" value="F:malate synthase activity"/>
    <property type="evidence" value="ECO:0007669"/>
    <property type="project" value="UniProtKB-EC"/>
</dbReference>
<dbReference type="PANTHER" id="PTHR42902:SF1">
    <property type="entry name" value="MALATE SYNTHASE 1-RELATED"/>
    <property type="match status" value="1"/>
</dbReference>
<dbReference type="SUPFAM" id="SSF51645">
    <property type="entry name" value="Malate synthase G"/>
    <property type="match status" value="1"/>
</dbReference>
<reference evidence="4" key="1">
    <citation type="submission" date="2015-06" db="EMBL/GenBank/DDBJ databases">
        <authorList>
            <person name="Liu B."/>
            <person name="Wang J."/>
            <person name="Zhu Y."/>
            <person name="Liu G."/>
            <person name="Chen Q."/>
            <person name="Zheng C."/>
            <person name="Che J."/>
            <person name="Ge C."/>
            <person name="Shi H."/>
            <person name="Pan Z."/>
            <person name="Liu X."/>
        </authorList>
    </citation>
    <scope>NUCLEOTIDE SEQUENCE [LARGE SCALE GENOMIC DNA]</scope>
    <source>
        <strain evidence="4">DSM 16346</strain>
    </source>
</reference>
<dbReference type="STRING" id="157733.AB986_07020"/>
<dbReference type="GO" id="GO:0006097">
    <property type="term" value="P:glyoxylate cycle"/>
    <property type="evidence" value="ECO:0007669"/>
    <property type="project" value="InterPro"/>
</dbReference>
<dbReference type="AlphaFoldDB" id="A0A0J6CRQ7"/>
<dbReference type="Gene3D" id="3.20.20.360">
    <property type="entry name" value="Malate synthase, domain 3"/>
    <property type="match status" value="2"/>
</dbReference>
<dbReference type="PANTHER" id="PTHR42902">
    <property type="entry name" value="MALATE SYNTHASE"/>
    <property type="match status" value="1"/>
</dbReference>
<organism evidence="4 5">
    <name type="scientific">Guptibacillus hwajinpoensis</name>
    <dbReference type="NCBI Taxonomy" id="208199"/>
    <lineage>
        <taxon>Bacteria</taxon>
        <taxon>Bacillati</taxon>
        <taxon>Bacillota</taxon>
        <taxon>Bacilli</taxon>
        <taxon>Bacillales</taxon>
        <taxon>Guptibacillaceae</taxon>
        <taxon>Guptibacillus</taxon>
    </lineage>
</organism>
<sequence length="354" mass="40514">MLEEKIESVNSNESSLLTQEAMAFLLKLHRQFETDMKDLEELVMQNKKTQKGFLSNTKSVRDTNWTVKHVRADLQDRRLIIRHSAEDKKRLRTSLQSGAKVFAADLMSEPFLTYKQRMATHANVNEEINRNNSELNVYPTSIMMIPRQWNMIEEKVIVDGIAMSAGLFDFGLYLFHNTLPLSQSGSAPYFGLTGFTSYHEAKFWNNVFCFAEKEMNLVEGTVKASVLLGSDGIYQVEEMLYELRNHCSGIHLETDKTKTITDAARYAINIAHKRNTHVICDDSSKGCDREDTLKQFEFETVGVVEGFDGTCVSNPTMTDMVNAIYNHYMPEPNQIWKKRNDCIAFLETVNELSV</sequence>
<dbReference type="RefSeq" id="WP_048310156.1">
    <property type="nucleotide sequence ID" value="NZ_CP119526.1"/>
</dbReference>
<feature type="domain" description="Malate synthase TIM barrel" evidence="3">
    <location>
        <begin position="142"/>
        <end position="250"/>
    </location>
</feature>
<comment type="caution">
    <text evidence="4">The sequence shown here is derived from an EMBL/GenBank/DDBJ whole genome shotgun (WGS) entry which is preliminary data.</text>
</comment>
<protein>
    <recommendedName>
        <fullName evidence="2">malate synthase</fullName>
        <ecNumber evidence="2">2.3.3.9</ecNumber>
    </recommendedName>
</protein>
<dbReference type="InterPro" id="IPR011076">
    <property type="entry name" value="Malate_synth_sf"/>
</dbReference>
<dbReference type="InterPro" id="IPR046363">
    <property type="entry name" value="MS_N_TIM-barrel_dom"/>
</dbReference>